<dbReference type="SUPFAM" id="SSF55073">
    <property type="entry name" value="Nucleotide cyclase"/>
    <property type="match status" value="2"/>
</dbReference>
<gene>
    <name evidence="3" type="ORF">SAMN05421687_109123</name>
</gene>
<dbReference type="SMART" id="SM00052">
    <property type="entry name" value="EAL"/>
    <property type="match status" value="1"/>
</dbReference>
<name>A0A1N7K9B0_9BACI</name>
<evidence type="ECO:0000259" key="1">
    <source>
        <dbReference type="PROSITE" id="PS50883"/>
    </source>
</evidence>
<dbReference type="PROSITE" id="PS50887">
    <property type="entry name" value="GGDEF"/>
    <property type="match status" value="2"/>
</dbReference>
<dbReference type="InterPro" id="IPR029787">
    <property type="entry name" value="Nucleotide_cyclase"/>
</dbReference>
<reference evidence="4" key="1">
    <citation type="submission" date="2017-01" db="EMBL/GenBank/DDBJ databases">
        <authorList>
            <person name="Varghese N."/>
            <person name="Submissions S."/>
        </authorList>
    </citation>
    <scope>NUCLEOTIDE SEQUENCE [LARGE SCALE GENOMIC DNA]</scope>
    <source>
        <strain evidence="4">DSM 23127</strain>
    </source>
</reference>
<dbReference type="Gene3D" id="3.30.450.40">
    <property type="match status" value="1"/>
</dbReference>
<organism evidence="3 4">
    <name type="scientific">Salimicrobium flavidum</name>
    <dbReference type="NCBI Taxonomy" id="570947"/>
    <lineage>
        <taxon>Bacteria</taxon>
        <taxon>Bacillati</taxon>
        <taxon>Bacillota</taxon>
        <taxon>Bacilli</taxon>
        <taxon>Bacillales</taxon>
        <taxon>Bacillaceae</taxon>
        <taxon>Salimicrobium</taxon>
    </lineage>
</organism>
<feature type="domain" description="GGDEF" evidence="2">
    <location>
        <begin position="917"/>
        <end position="1049"/>
    </location>
</feature>
<dbReference type="PANTHER" id="PTHR44757">
    <property type="entry name" value="DIGUANYLATE CYCLASE DGCP"/>
    <property type="match status" value="1"/>
</dbReference>
<dbReference type="Pfam" id="PF00990">
    <property type="entry name" value="GGDEF"/>
    <property type="match status" value="2"/>
</dbReference>
<dbReference type="Proteomes" id="UP000187608">
    <property type="component" value="Unassembled WGS sequence"/>
</dbReference>
<dbReference type="InterPro" id="IPR000160">
    <property type="entry name" value="GGDEF_dom"/>
</dbReference>
<sequence length="1049" mass="118697">MMRDDSTSAHLFQLMSKLHDIVYLMKMEKEGFSYVQVTEEARKAASLPADVAGKTFEDVYPEREAAHLTRQYEKAVFAEDVTFFSDRMNVLYNADRYASTILLPVHEREGDSYVLGITSDLKSGVAAELLETIGMYDYLTGLPNLLKIKQDAGRMLVEEGHLKVRTVYFDIDSFKLVNATIGIEKSNDILKEIVEKVSKVISQDSILGRMDGDEFVLIGMMSTSEAVLVSETILDVISGISYEVEGEDIYLSSCAGISGEASEVDDMISQASIAMRQAKRDGKNNVSIFKETNYISEQLNESVLEKELEHALENGEFDVFYQPKLNVIKEEVSYEALARWFSSKLGTVSPGVFIPLAEKSRLIEKITKRVFEKVCQDILHYKEEFRNRRVAVNLSANMFHKTMLEDTLLSVIEGYGIHPEAFELEITESAIMEDPDQARDIIDHLRALGFRVVIDDFGASYSSLNYLKQFSIDGIKIDQSFIRELKTDIRDKDYEIVKMIITLARKLHLSVTAEGVEKAGHYDVIKRLKADELQGYFISKPMAAASLEGVLSSLASMFSFGGDCISGKSDIDEGELRRLGELHRLNLEGFDFSERYDRIVEIVSRTFSVPTAILSLLTKDQQVYKSSVGLPELFAELGGMEIENSTCGGMIETEKPLVLPDLNLMAEERYKYFVREYGYQFYAGVPLITKNGEIIGSLCILDTDLRKFDDTDVQLLEEYADWVMTEIEMQDYLKETNRRQQAMEDIYRTIVKDLPVEERIEQVLRSFLEWSHYTGAFFYMGERECHLTRSGRKDIDPGVIKSLAKQSIEEGYHEEREGDITISNSLKSSILDETSGTKVGGFFLYTLPGEYTAVKEPVVIRDIVSQLAVIGGWAANEWEKEKREKEISCLVYRDSLTGLWNRKAFREDTEKKLSKQEPFTILFIDIDNFKVINDTWGHLIGDEVLQTIARRLAKETDGREAEAYRLAGDGFLLVFVEENGLNTCPEQLLEAIRTPVMTSEGEVCVSASLGLYTSTEEQPESIDEVMKKADEAMFLKKSMGGNGGEVYSR</sequence>
<evidence type="ECO:0000313" key="3">
    <source>
        <dbReference type="EMBL" id="SIS58120.1"/>
    </source>
</evidence>
<feature type="domain" description="EAL" evidence="1">
    <location>
        <begin position="301"/>
        <end position="555"/>
    </location>
</feature>
<dbReference type="SMART" id="SM00065">
    <property type="entry name" value="GAF"/>
    <property type="match status" value="1"/>
</dbReference>
<dbReference type="SUPFAM" id="SSF141868">
    <property type="entry name" value="EAL domain-like"/>
    <property type="match status" value="1"/>
</dbReference>
<dbReference type="PROSITE" id="PS50883">
    <property type="entry name" value="EAL"/>
    <property type="match status" value="1"/>
</dbReference>
<dbReference type="EMBL" id="FTOC01000009">
    <property type="protein sequence ID" value="SIS58120.1"/>
    <property type="molecule type" value="Genomic_DNA"/>
</dbReference>
<evidence type="ECO:0000259" key="2">
    <source>
        <dbReference type="PROSITE" id="PS50887"/>
    </source>
</evidence>
<dbReference type="InterPro" id="IPR003018">
    <property type="entry name" value="GAF"/>
</dbReference>
<evidence type="ECO:0000313" key="4">
    <source>
        <dbReference type="Proteomes" id="UP000187608"/>
    </source>
</evidence>
<dbReference type="Gene3D" id="3.30.70.270">
    <property type="match status" value="2"/>
</dbReference>
<dbReference type="SMART" id="SM00267">
    <property type="entry name" value="GGDEF"/>
    <property type="match status" value="2"/>
</dbReference>
<protein>
    <submittedName>
        <fullName evidence="3">Diguanylate cyclase (GGDEF) domain-containing protein</fullName>
    </submittedName>
</protein>
<dbReference type="CDD" id="cd01948">
    <property type="entry name" value="EAL"/>
    <property type="match status" value="1"/>
</dbReference>
<dbReference type="InterPro" id="IPR035919">
    <property type="entry name" value="EAL_sf"/>
</dbReference>
<dbReference type="Pfam" id="PF01590">
    <property type="entry name" value="GAF"/>
    <property type="match status" value="1"/>
</dbReference>
<dbReference type="InterPro" id="IPR029016">
    <property type="entry name" value="GAF-like_dom_sf"/>
</dbReference>
<keyword evidence="4" id="KW-1185">Reference proteome</keyword>
<dbReference type="NCBIfam" id="TIGR00254">
    <property type="entry name" value="GGDEF"/>
    <property type="match status" value="2"/>
</dbReference>
<dbReference type="Gene3D" id="3.20.20.450">
    <property type="entry name" value="EAL domain"/>
    <property type="match status" value="1"/>
</dbReference>
<dbReference type="InterPro" id="IPR043128">
    <property type="entry name" value="Rev_trsase/Diguanyl_cyclase"/>
</dbReference>
<dbReference type="CDD" id="cd01949">
    <property type="entry name" value="GGDEF"/>
    <property type="match status" value="2"/>
</dbReference>
<feature type="domain" description="GGDEF" evidence="2">
    <location>
        <begin position="162"/>
        <end position="291"/>
    </location>
</feature>
<dbReference type="OrthoDB" id="980411at2"/>
<dbReference type="AlphaFoldDB" id="A0A1N7K9B0"/>
<dbReference type="SUPFAM" id="SSF55781">
    <property type="entry name" value="GAF domain-like"/>
    <property type="match status" value="1"/>
</dbReference>
<dbReference type="STRING" id="570947.SAMN05421687_109123"/>
<dbReference type="Pfam" id="PF00563">
    <property type="entry name" value="EAL"/>
    <property type="match status" value="1"/>
</dbReference>
<dbReference type="PANTHER" id="PTHR44757:SF2">
    <property type="entry name" value="BIOFILM ARCHITECTURE MAINTENANCE PROTEIN MBAA"/>
    <property type="match status" value="1"/>
</dbReference>
<dbReference type="InterPro" id="IPR052155">
    <property type="entry name" value="Biofilm_reg_signaling"/>
</dbReference>
<accession>A0A1N7K9B0</accession>
<dbReference type="Gene3D" id="3.30.450.20">
    <property type="entry name" value="PAS domain"/>
    <property type="match status" value="1"/>
</dbReference>
<proteinExistence type="predicted"/>
<dbReference type="InterPro" id="IPR001633">
    <property type="entry name" value="EAL_dom"/>
</dbReference>
<dbReference type="RefSeq" id="WP_076560085.1">
    <property type="nucleotide sequence ID" value="NZ_FTOC01000009.1"/>
</dbReference>